<sequence length="149" mass="16198">MSSIRKLFYRLPGASPSFPSPSSSSCNRTTLVAEPRLPPPKPFAGDPSSCQGFLTQCSLTLELQASSFPKDRSKIAYIITLLSDKALSWASAAWGSKDVSPTWLLKKSSSEGLIIQSVVREASKRLLTLNQGSQSENQLLRPSLQWPSA</sequence>
<dbReference type="PROSITE" id="PS51257">
    <property type="entry name" value="PROKAR_LIPOPROTEIN"/>
    <property type="match status" value="1"/>
</dbReference>
<proteinExistence type="predicted"/>
<evidence type="ECO:0000313" key="1">
    <source>
        <dbReference type="EMBL" id="RXN26997.1"/>
    </source>
</evidence>
<name>A0A498NCX5_LABRO</name>
<dbReference type="STRING" id="84645.A0A498NCX5"/>
<keyword evidence="2" id="KW-1185">Reference proteome</keyword>
<dbReference type="AlphaFoldDB" id="A0A498NCX5"/>
<protein>
    <submittedName>
        <fullName evidence="1">Retrotransposon-derived PEG10</fullName>
    </submittedName>
</protein>
<gene>
    <name evidence="1" type="ORF">ROHU_020450</name>
</gene>
<dbReference type="EMBL" id="QBIY01012082">
    <property type="protein sequence ID" value="RXN26997.1"/>
    <property type="molecule type" value="Genomic_DNA"/>
</dbReference>
<reference evidence="1 2" key="1">
    <citation type="submission" date="2018-03" db="EMBL/GenBank/DDBJ databases">
        <title>Draft genome sequence of Rohu Carp (Labeo rohita).</title>
        <authorList>
            <person name="Das P."/>
            <person name="Kushwaha B."/>
            <person name="Joshi C.G."/>
            <person name="Kumar D."/>
            <person name="Nagpure N.S."/>
            <person name="Sahoo L."/>
            <person name="Das S.P."/>
            <person name="Bit A."/>
            <person name="Patnaik S."/>
            <person name="Meher P.K."/>
            <person name="Jayasankar P."/>
            <person name="Koringa P.G."/>
            <person name="Patel N.V."/>
            <person name="Hinsu A.T."/>
            <person name="Kumar R."/>
            <person name="Pandey M."/>
            <person name="Agarwal S."/>
            <person name="Srivastava S."/>
            <person name="Singh M."/>
            <person name="Iquebal M.A."/>
            <person name="Jaiswal S."/>
            <person name="Angadi U.B."/>
            <person name="Kumar N."/>
            <person name="Raza M."/>
            <person name="Shah T.M."/>
            <person name="Rai A."/>
            <person name="Jena J.K."/>
        </authorList>
    </citation>
    <scope>NUCLEOTIDE SEQUENCE [LARGE SCALE GENOMIC DNA]</scope>
    <source>
        <strain evidence="1">DASCIFA01</strain>
        <tissue evidence="1">Testis</tissue>
    </source>
</reference>
<comment type="caution">
    <text evidence="1">The sequence shown here is derived from an EMBL/GenBank/DDBJ whole genome shotgun (WGS) entry which is preliminary data.</text>
</comment>
<organism evidence="1 2">
    <name type="scientific">Labeo rohita</name>
    <name type="common">Indian major carp</name>
    <name type="synonym">Cyprinus rohita</name>
    <dbReference type="NCBI Taxonomy" id="84645"/>
    <lineage>
        <taxon>Eukaryota</taxon>
        <taxon>Metazoa</taxon>
        <taxon>Chordata</taxon>
        <taxon>Craniata</taxon>
        <taxon>Vertebrata</taxon>
        <taxon>Euteleostomi</taxon>
        <taxon>Actinopterygii</taxon>
        <taxon>Neopterygii</taxon>
        <taxon>Teleostei</taxon>
        <taxon>Ostariophysi</taxon>
        <taxon>Cypriniformes</taxon>
        <taxon>Cyprinidae</taxon>
        <taxon>Labeoninae</taxon>
        <taxon>Labeonini</taxon>
        <taxon>Labeo</taxon>
    </lineage>
</organism>
<accession>A0A498NCX5</accession>
<evidence type="ECO:0000313" key="2">
    <source>
        <dbReference type="Proteomes" id="UP000290572"/>
    </source>
</evidence>
<dbReference type="Proteomes" id="UP000290572">
    <property type="component" value="Unassembled WGS sequence"/>
</dbReference>